<proteinExistence type="predicted"/>
<name>A0A2P2J489_RHIMU</name>
<sequence length="24" mass="2814">MLMSTKIKIQNDLLWLIAVRIVTI</sequence>
<dbReference type="EMBL" id="GGEC01007823">
    <property type="protein sequence ID" value="MBW88306.1"/>
    <property type="molecule type" value="Transcribed_RNA"/>
</dbReference>
<accession>A0A2P2J489</accession>
<reference evidence="1" key="1">
    <citation type="submission" date="2018-02" db="EMBL/GenBank/DDBJ databases">
        <title>Rhizophora mucronata_Transcriptome.</title>
        <authorList>
            <person name="Meera S.P."/>
            <person name="Sreeshan A."/>
            <person name="Augustine A."/>
        </authorList>
    </citation>
    <scope>NUCLEOTIDE SEQUENCE</scope>
    <source>
        <tissue evidence="1">Leaf</tissue>
    </source>
</reference>
<protein>
    <submittedName>
        <fullName evidence="1">Uncharacterized protein</fullName>
    </submittedName>
</protein>
<dbReference type="AlphaFoldDB" id="A0A2P2J489"/>
<evidence type="ECO:0000313" key="1">
    <source>
        <dbReference type="EMBL" id="MBW88306.1"/>
    </source>
</evidence>
<organism evidence="1">
    <name type="scientific">Rhizophora mucronata</name>
    <name type="common">Asiatic mangrove</name>
    <dbReference type="NCBI Taxonomy" id="61149"/>
    <lineage>
        <taxon>Eukaryota</taxon>
        <taxon>Viridiplantae</taxon>
        <taxon>Streptophyta</taxon>
        <taxon>Embryophyta</taxon>
        <taxon>Tracheophyta</taxon>
        <taxon>Spermatophyta</taxon>
        <taxon>Magnoliopsida</taxon>
        <taxon>eudicotyledons</taxon>
        <taxon>Gunneridae</taxon>
        <taxon>Pentapetalae</taxon>
        <taxon>rosids</taxon>
        <taxon>fabids</taxon>
        <taxon>Malpighiales</taxon>
        <taxon>Rhizophoraceae</taxon>
        <taxon>Rhizophora</taxon>
    </lineage>
</organism>